<evidence type="ECO:0000256" key="1">
    <source>
        <dbReference type="SAM" id="MobiDB-lite"/>
    </source>
</evidence>
<sequence>MSSPQGHRHKALMAKLLYKLADPAHALQRVEGPSTHASHSERTAENRHQLVPRDGPHSYASAPRVSALATTSLTGSAGEKEQQYAHVVRWQLGDSDLVLGLDRPILSPAQQHGVQSRNFFPIVLMNADQAADYYVARDTLFAWTVARLTKASQVVQCVHDNGRIVRFQATPVSEMQNHVFGSVTAAECLAAVLRVLRWLADQANGMGCSYGARQLNGTSTLLFRTRAELSRSLASTSLPWDALYGEREGLRRHRSAIGLLFVKGATAVTTLEGSRFTHDALTMLLRALEDLLESVSDTFWLRQGAIRQLVPSRERLAHMLEPPEEVEALTTILNVTPDLCVAVMRAGPTSLGAAGSVATAWVSRFVAATVRAVNTAIAMKRDLPPVFVRGGTAATDLIQTASDSLTQMQTTIALRLAFAAASAASRVAAAAVAAVRSMASDGTMPFELAAIGQTAVAGIASMEAVLVAAAPSMDTASRDTRSDDTAIAVSWHDARLEQQASRLGFALKEHLADLLTATLPTRRGVAQILSTAAQHFLTTVDADGGFGLEPVAGLRDRFKNVTQLADQLSAPEPAKVAYAVHRFLAQRAGPDAACGRIETKRARVHFALGVLHHSQGRITKALDSLALSADLVQAACSMRDTELDDFAVAEEGGIEVAELRARVHLELANLHRTRASFERKSGSCASEIDAMERAVNCLREEVTRLDADASSNSRGSSRAGMGSNLRIAGECKHALGIIGALHVERVVARMERSPDLACGPRVAHQFEDMLDRLAESERLASLPAPGLLSFRIRVSVMALRSLTLRSAMENIPRVLAMRQFWGSRAWEMLRSGNKGSPDGAGGPAGIPEARVAWPEVRDDELRQALCVSAADAVRMRAQLLHLLVDYDLFMEAPQPEAPLPRAAEAARLLTGLIRDAGAAGVSPLPAWPELRGALLSIARKPGCGDAQARALRHVVERLMQANVNDEGSPCDAGEVQRLAVNALRNL</sequence>
<accession>A0A7S1QR16</accession>
<dbReference type="AlphaFoldDB" id="A0A7S1QR16"/>
<protein>
    <submittedName>
        <fullName evidence="2">Uncharacterized protein</fullName>
    </submittedName>
</protein>
<name>A0A7S1QR16_NEODS</name>
<gene>
    <name evidence="2" type="ORF">NDES1114_LOCUS30268</name>
</gene>
<organism evidence="2">
    <name type="scientific">Neobodo designis</name>
    <name type="common">Flagellated protozoan</name>
    <name type="synonym">Bodo designis</name>
    <dbReference type="NCBI Taxonomy" id="312471"/>
    <lineage>
        <taxon>Eukaryota</taxon>
        <taxon>Discoba</taxon>
        <taxon>Euglenozoa</taxon>
        <taxon>Kinetoplastea</taxon>
        <taxon>Metakinetoplastina</taxon>
        <taxon>Neobodonida</taxon>
        <taxon>Neobodo</taxon>
    </lineage>
</organism>
<evidence type="ECO:0000313" key="2">
    <source>
        <dbReference type="EMBL" id="CAD9146041.1"/>
    </source>
</evidence>
<feature type="region of interest" description="Disordered" evidence="1">
    <location>
        <begin position="30"/>
        <end position="64"/>
    </location>
</feature>
<proteinExistence type="predicted"/>
<reference evidence="2" key="1">
    <citation type="submission" date="2021-01" db="EMBL/GenBank/DDBJ databases">
        <authorList>
            <person name="Corre E."/>
            <person name="Pelletier E."/>
            <person name="Niang G."/>
            <person name="Scheremetjew M."/>
            <person name="Finn R."/>
            <person name="Kale V."/>
            <person name="Holt S."/>
            <person name="Cochrane G."/>
            <person name="Meng A."/>
            <person name="Brown T."/>
            <person name="Cohen L."/>
        </authorList>
    </citation>
    <scope>NUCLEOTIDE SEQUENCE</scope>
    <source>
        <strain evidence="2">CCAP 1951/1</strain>
    </source>
</reference>
<feature type="compositionally biased region" description="Basic and acidic residues" evidence="1">
    <location>
        <begin position="38"/>
        <end position="48"/>
    </location>
</feature>
<dbReference type="EMBL" id="HBGF01045203">
    <property type="protein sequence ID" value="CAD9146041.1"/>
    <property type="molecule type" value="Transcribed_RNA"/>
</dbReference>